<dbReference type="HAMAP" id="MF_00283">
    <property type="entry name" value="Phe_tRNA_synth_beta1"/>
    <property type="match status" value="1"/>
</dbReference>
<dbReference type="GO" id="GO:0004826">
    <property type="term" value="F:phenylalanine-tRNA ligase activity"/>
    <property type="evidence" value="ECO:0007669"/>
    <property type="project" value="UniProtKB-UniRule"/>
</dbReference>
<dbReference type="InterPro" id="IPR005146">
    <property type="entry name" value="B3/B4_tRNA-bd"/>
</dbReference>
<dbReference type="GO" id="GO:0006432">
    <property type="term" value="P:phenylalanyl-tRNA aminoacylation"/>
    <property type="evidence" value="ECO:0007669"/>
    <property type="project" value="UniProtKB-UniRule"/>
</dbReference>
<evidence type="ECO:0000259" key="17">
    <source>
        <dbReference type="PROSITE" id="PS50886"/>
    </source>
</evidence>
<feature type="domain" description="FDX-ACB" evidence="18">
    <location>
        <begin position="716"/>
        <end position="809"/>
    </location>
</feature>
<dbReference type="GO" id="GO:0005524">
    <property type="term" value="F:ATP binding"/>
    <property type="evidence" value="ECO:0007669"/>
    <property type="project" value="UniProtKB-UniRule"/>
</dbReference>
<dbReference type="PANTHER" id="PTHR10947:SF0">
    <property type="entry name" value="PHENYLALANINE--TRNA LIGASE BETA SUBUNIT"/>
    <property type="match status" value="1"/>
</dbReference>
<dbReference type="GO" id="GO:0140096">
    <property type="term" value="F:catalytic activity, acting on a protein"/>
    <property type="evidence" value="ECO:0007669"/>
    <property type="project" value="UniProtKB-ARBA"/>
</dbReference>
<evidence type="ECO:0000256" key="8">
    <source>
        <dbReference type="ARBA" id="ARBA00022741"/>
    </source>
</evidence>
<dbReference type="InterPro" id="IPR045060">
    <property type="entry name" value="Phe-tRNA-ligase_IIc_bsu"/>
</dbReference>
<feature type="binding site" evidence="15">
    <location>
        <position position="474"/>
    </location>
    <ligand>
        <name>Mg(2+)</name>
        <dbReference type="ChEBI" id="CHEBI:18420"/>
        <note>shared with alpha subunit</note>
    </ligand>
</feature>
<dbReference type="InterPro" id="IPR005147">
    <property type="entry name" value="tRNA_synthase_B5-dom"/>
</dbReference>
<dbReference type="GO" id="GO:0000049">
    <property type="term" value="F:tRNA binding"/>
    <property type="evidence" value="ECO:0007669"/>
    <property type="project" value="UniProtKB-UniRule"/>
</dbReference>
<feature type="domain" description="TRNA-binding" evidence="17">
    <location>
        <begin position="39"/>
        <end position="156"/>
    </location>
</feature>
<dbReference type="Gene3D" id="3.30.56.10">
    <property type="match status" value="2"/>
</dbReference>
<dbReference type="InterPro" id="IPR004532">
    <property type="entry name" value="Phe-tRNA-ligase_IIc_bsu_bact"/>
</dbReference>
<evidence type="ECO:0000256" key="11">
    <source>
        <dbReference type="ARBA" id="ARBA00022884"/>
    </source>
</evidence>
<comment type="cofactor">
    <cofactor evidence="15">
        <name>Mg(2+)</name>
        <dbReference type="ChEBI" id="CHEBI:18420"/>
    </cofactor>
    <text evidence="15">Binds 2 magnesium ions per tetramer.</text>
</comment>
<evidence type="ECO:0000259" key="19">
    <source>
        <dbReference type="PROSITE" id="PS51483"/>
    </source>
</evidence>
<dbReference type="InterPro" id="IPR005121">
    <property type="entry name" value="Fdx_antiC-bd"/>
</dbReference>
<dbReference type="Pfam" id="PF03483">
    <property type="entry name" value="B3_4"/>
    <property type="match status" value="1"/>
</dbReference>
<dbReference type="CDD" id="cd02796">
    <property type="entry name" value="tRNA_bind_bactPheRS"/>
    <property type="match status" value="1"/>
</dbReference>
<dbReference type="GO" id="GO:0000287">
    <property type="term" value="F:magnesium ion binding"/>
    <property type="evidence" value="ECO:0007669"/>
    <property type="project" value="UniProtKB-UniRule"/>
</dbReference>
<evidence type="ECO:0000256" key="1">
    <source>
        <dbReference type="ARBA" id="ARBA00004496"/>
    </source>
</evidence>
<evidence type="ECO:0000313" key="21">
    <source>
        <dbReference type="Proteomes" id="UP001214131"/>
    </source>
</evidence>
<comment type="subcellular location">
    <subcellularLocation>
        <location evidence="1 15">Cytoplasm</location>
    </subcellularLocation>
</comment>
<dbReference type="Pfam" id="PF17759">
    <property type="entry name" value="tRNA_synthFbeta"/>
    <property type="match status" value="1"/>
</dbReference>
<dbReference type="Gene3D" id="3.30.70.380">
    <property type="entry name" value="Ferrodoxin-fold anticodon-binding domain"/>
    <property type="match status" value="1"/>
</dbReference>
<dbReference type="Pfam" id="PF01588">
    <property type="entry name" value="tRNA_bind"/>
    <property type="match status" value="1"/>
</dbReference>
<dbReference type="Proteomes" id="UP001214131">
    <property type="component" value="Chromosome"/>
</dbReference>
<dbReference type="InterPro" id="IPR002547">
    <property type="entry name" value="tRNA-bd_dom"/>
</dbReference>
<evidence type="ECO:0000256" key="7">
    <source>
        <dbReference type="ARBA" id="ARBA00022723"/>
    </source>
</evidence>
<accession>A0ABD7X6U8</accession>
<evidence type="ECO:0000256" key="2">
    <source>
        <dbReference type="ARBA" id="ARBA00008653"/>
    </source>
</evidence>
<dbReference type="SUPFAM" id="SSF55681">
    <property type="entry name" value="Class II aaRS and biotin synthetases"/>
    <property type="match status" value="1"/>
</dbReference>
<dbReference type="Gene3D" id="3.30.930.10">
    <property type="entry name" value="Bira Bifunctional Protein, Domain 2"/>
    <property type="match status" value="1"/>
</dbReference>
<dbReference type="InterPro" id="IPR036690">
    <property type="entry name" value="Fdx_antiC-bd_sf"/>
</dbReference>
<dbReference type="InterPro" id="IPR045864">
    <property type="entry name" value="aa-tRNA-synth_II/BPL/LPL"/>
</dbReference>
<dbReference type="SUPFAM" id="SSF56037">
    <property type="entry name" value="PheT/TilS domain"/>
    <property type="match status" value="1"/>
</dbReference>
<name>A0ABD7X6U8_PEDPE</name>
<evidence type="ECO:0000313" key="20">
    <source>
        <dbReference type="EMBL" id="WEA57517.1"/>
    </source>
</evidence>
<dbReference type="PANTHER" id="PTHR10947">
    <property type="entry name" value="PHENYLALANYL-TRNA SYNTHETASE BETA CHAIN AND LEUCINE-RICH REPEAT-CONTAINING PROTEIN 47"/>
    <property type="match status" value="1"/>
</dbReference>
<dbReference type="SMART" id="SM00874">
    <property type="entry name" value="B5"/>
    <property type="match status" value="1"/>
</dbReference>
<dbReference type="FunFam" id="3.30.930.10:FF:000022">
    <property type="entry name" value="Phenylalanine--tRNA ligase beta subunit"/>
    <property type="match status" value="1"/>
</dbReference>
<keyword evidence="5 16" id="KW-0820">tRNA-binding</keyword>
<keyword evidence="8 15" id="KW-0547">Nucleotide-binding</keyword>
<gene>
    <name evidence="15 20" type="primary">pheT</name>
    <name evidence="20" type="ORF">PWB86_01115</name>
</gene>
<dbReference type="FunFam" id="2.40.50.140:FF:000045">
    <property type="entry name" value="Phenylalanine--tRNA ligase beta subunit"/>
    <property type="match status" value="1"/>
</dbReference>
<evidence type="ECO:0000256" key="13">
    <source>
        <dbReference type="ARBA" id="ARBA00023146"/>
    </source>
</evidence>
<keyword evidence="12 15" id="KW-0648">Protein biosynthesis</keyword>
<dbReference type="FunFam" id="3.50.40.10:FF:000001">
    <property type="entry name" value="Phenylalanine--tRNA ligase beta subunit"/>
    <property type="match status" value="1"/>
</dbReference>
<evidence type="ECO:0000256" key="10">
    <source>
        <dbReference type="ARBA" id="ARBA00022842"/>
    </source>
</evidence>
<feature type="binding site" evidence="15">
    <location>
        <position position="468"/>
    </location>
    <ligand>
        <name>Mg(2+)</name>
        <dbReference type="ChEBI" id="CHEBI:18420"/>
        <note>shared with alpha subunit</note>
    </ligand>
</feature>
<sequence length="809" mass="90026">MKLSYKWLSKYLELDLEPKDLAEKIERTAVEVDSVTRLDYKLKKIVVGHTLEVTEHPDSDHLHICQVDVGEEEPIQIVCGAPNIAADQDIIVALHGSRIKDNVKIKRSKMRGVPSNGMICALQEIGYPDNVVPKDYADGIYVFPADSHVKPGDSVMEALGMDDDVIDTSVTPNRGDMFSMNGNAHEIAAILDQKANFEVLKVQDEQKSADTLADQIKVEIDEQDVAPVYKLMAIENVKIAPSPFWLQTTLMKAGIRPINNVVDVTNYIMLKYGQPLHAYDLDQLKGQTISVAPAGENVKFTTLDDEKHDLRPEDLVITADGTPIAMAGVMGGMATEVSDQTQNIVIEAAIFDPIKVRKTARYHNLHSEAAMRFERGIDYSSLDDALNEAASLVADFGQGKVMSGVVVGNDTKLNPESITIALARINKILGTSLTSEEVVAIFDRLGFSTELDATKQTFKVTVPVRRWDIHIEADLLEEVARIFGYDNLPVTLPTGDPTIGQLTTEQKLMRASRTVMEGLGLTQAMSYGLTTIAKSQQFVKGDHELVKVDWPMTKDREALRMNLISGLLDDIAYNKARSVENVALYEQGRVFYGNGQAQPEEIEHIAGAITGSMRAKSWNEKEKPVTFFDVKGIVEQYLKNVAVAGEVSYVADHDRQGMHPGRTADVLLDGDVIGFIGQIHPTTAEEFKIKETYVFELNLTKIIHAEKKLQHYDVISKYPAITRDIAILVNKEVSNTEVLNVINETKQKNLIKVELFDVYEGKNLEKGMKSLAYQFTYQDTNDTLQEDAINDEFSKVIKNLEEKLNVTVR</sequence>
<dbReference type="EMBL" id="CP118739">
    <property type="protein sequence ID" value="WEA57517.1"/>
    <property type="molecule type" value="Genomic_DNA"/>
</dbReference>
<comment type="subunit">
    <text evidence="3 15">Tetramer of two alpha and two beta subunits.</text>
</comment>
<protein>
    <recommendedName>
        <fullName evidence="15">Phenylalanine--tRNA ligase beta subunit</fullName>
        <ecNumber evidence="15">6.1.1.20</ecNumber>
    </recommendedName>
    <alternativeName>
        <fullName evidence="15">Phenylalanyl-tRNA synthetase beta subunit</fullName>
        <shortName evidence="15">PheRS</shortName>
    </alternativeName>
</protein>
<evidence type="ECO:0000256" key="14">
    <source>
        <dbReference type="ARBA" id="ARBA00049255"/>
    </source>
</evidence>
<dbReference type="PROSITE" id="PS51447">
    <property type="entry name" value="FDX_ACB"/>
    <property type="match status" value="1"/>
</dbReference>
<dbReference type="Pfam" id="PF03147">
    <property type="entry name" value="FDX-ACB"/>
    <property type="match status" value="1"/>
</dbReference>
<evidence type="ECO:0000256" key="6">
    <source>
        <dbReference type="ARBA" id="ARBA00022598"/>
    </source>
</evidence>
<feature type="domain" description="B5" evidence="19">
    <location>
        <begin position="413"/>
        <end position="490"/>
    </location>
</feature>
<feature type="binding site" evidence="15">
    <location>
        <position position="477"/>
    </location>
    <ligand>
        <name>Mg(2+)</name>
        <dbReference type="ChEBI" id="CHEBI:18420"/>
        <note>shared with alpha subunit</note>
    </ligand>
</feature>
<dbReference type="SUPFAM" id="SSF50249">
    <property type="entry name" value="Nucleic acid-binding proteins"/>
    <property type="match status" value="1"/>
</dbReference>
<dbReference type="InterPro" id="IPR009061">
    <property type="entry name" value="DNA-bd_dom_put_sf"/>
</dbReference>
<proteinExistence type="inferred from homology"/>
<keyword evidence="7 15" id="KW-0479">Metal-binding</keyword>
<evidence type="ECO:0000256" key="16">
    <source>
        <dbReference type="PROSITE-ProRule" id="PRU00209"/>
    </source>
</evidence>
<comment type="similarity">
    <text evidence="2 15">Belongs to the phenylalanyl-tRNA synthetase beta subunit family. Type 1 subfamily.</text>
</comment>
<keyword evidence="13 15" id="KW-0030">Aminoacyl-tRNA synthetase</keyword>
<evidence type="ECO:0000256" key="3">
    <source>
        <dbReference type="ARBA" id="ARBA00011209"/>
    </source>
</evidence>
<dbReference type="AlphaFoldDB" id="A0ABD7X6U8"/>
<organism evidence="20 21">
    <name type="scientific">Pediococcus pentosaceus</name>
    <dbReference type="NCBI Taxonomy" id="1255"/>
    <lineage>
        <taxon>Bacteria</taxon>
        <taxon>Bacillati</taxon>
        <taxon>Bacillota</taxon>
        <taxon>Bacilli</taxon>
        <taxon>Lactobacillales</taxon>
        <taxon>Lactobacillaceae</taxon>
        <taxon>Pediococcus</taxon>
    </lineage>
</organism>
<dbReference type="Gene3D" id="3.50.40.10">
    <property type="entry name" value="Phenylalanyl-trna Synthetase, Chain B, domain 3"/>
    <property type="match status" value="1"/>
</dbReference>
<dbReference type="NCBIfam" id="NF045760">
    <property type="entry name" value="YtpR"/>
    <property type="match status" value="1"/>
</dbReference>
<keyword evidence="6 15" id="KW-0436">Ligase</keyword>
<keyword evidence="10 15" id="KW-0460">Magnesium</keyword>
<dbReference type="GO" id="GO:0016740">
    <property type="term" value="F:transferase activity"/>
    <property type="evidence" value="ECO:0007669"/>
    <property type="project" value="UniProtKB-ARBA"/>
</dbReference>
<keyword evidence="11 16" id="KW-0694">RNA-binding</keyword>
<dbReference type="SUPFAM" id="SSF54991">
    <property type="entry name" value="Anticodon-binding domain of PheRS"/>
    <property type="match status" value="1"/>
</dbReference>
<dbReference type="InterPro" id="IPR041616">
    <property type="entry name" value="PheRS_beta_core"/>
</dbReference>
<dbReference type="FunFam" id="3.30.56.10:FF:000002">
    <property type="entry name" value="Phenylalanine--tRNA ligase beta subunit"/>
    <property type="match status" value="1"/>
</dbReference>
<dbReference type="EC" id="6.1.1.20" evidence="15"/>
<dbReference type="GO" id="GO:0005737">
    <property type="term" value="C:cytoplasm"/>
    <property type="evidence" value="ECO:0007669"/>
    <property type="project" value="UniProtKB-SubCell"/>
</dbReference>
<evidence type="ECO:0000256" key="12">
    <source>
        <dbReference type="ARBA" id="ARBA00022917"/>
    </source>
</evidence>
<comment type="catalytic activity">
    <reaction evidence="14 15">
        <text>tRNA(Phe) + L-phenylalanine + ATP = L-phenylalanyl-tRNA(Phe) + AMP + diphosphate + H(+)</text>
        <dbReference type="Rhea" id="RHEA:19413"/>
        <dbReference type="Rhea" id="RHEA-COMP:9668"/>
        <dbReference type="Rhea" id="RHEA-COMP:9699"/>
        <dbReference type="ChEBI" id="CHEBI:15378"/>
        <dbReference type="ChEBI" id="CHEBI:30616"/>
        <dbReference type="ChEBI" id="CHEBI:33019"/>
        <dbReference type="ChEBI" id="CHEBI:58095"/>
        <dbReference type="ChEBI" id="CHEBI:78442"/>
        <dbReference type="ChEBI" id="CHEBI:78531"/>
        <dbReference type="ChEBI" id="CHEBI:456215"/>
        <dbReference type="EC" id="6.1.1.20"/>
    </reaction>
</comment>
<dbReference type="InterPro" id="IPR020825">
    <property type="entry name" value="Phe-tRNA_synthase-like_B3/B4"/>
</dbReference>
<dbReference type="Pfam" id="PF03484">
    <property type="entry name" value="B5"/>
    <property type="match status" value="1"/>
</dbReference>
<dbReference type="FunFam" id="3.30.70.380:FF:000001">
    <property type="entry name" value="Phenylalanine--tRNA ligase beta subunit"/>
    <property type="match status" value="1"/>
</dbReference>
<dbReference type="SMART" id="SM00873">
    <property type="entry name" value="B3_4"/>
    <property type="match status" value="1"/>
</dbReference>
<dbReference type="PROSITE" id="PS50886">
    <property type="entry name" value="TRBD"/>
    <property type="match status" value="1"/>
</dbReference>
<feature type="binding site" evidence="15">
    <location>
        <position position="478"/>
    </location>
    <ligand>
        <name>Mg(2+)</name>
        <dbReference type="ChEBI" id="CHEBI:18420"/>
        <note>shared with alpha subunit</note>
    </ligand>
</feature>
<evidence type="ECO:0000256" key="5">
    <source>
        <dbReference type="ARBA" id="ARBA00022555"/>
    </source>
</evidence>
<evidence type="ECO:0000259" key="18">
    <source>
        <dbReference type="PROSITE" id="PS51447"/>
    </source>
</evidence>
<keyword evidence="4 15" id="KW-0963">Cytoplasm</keyword>
<dbReference type="PROSITE" id="PS51483">
    <property type="entry name" value="B5"/>
    <property type="match status" value="1"/>
</dbReference>
<evidence type="ECO:0000256" key="15">
    <source>
        <dbReference type="HAMAP-Rule" id="MF_00283"/>
    </source>
</evidence>
<dbReference type="InterPro" id="IPR033714">
    <property type="entry name" value="tRNA_bind_bactPheRS"/>
</dbReference>
<reference evidence="20 21" key="1">
    <citation type="submission" date="2023-02" db="EMBL/GenBank/DDBJ databases">
        <title>Comparative genomics and fermentation flavor characterization of five lactic acid bacteria reveal flavor biosynthesis metabolic pathways in fermented muskmelon puree.</title>
        <authorList>
            <person name="Yuan L."/>
            <person name="Li M."/>
            <person name="Xu X."/>
            <person name="Lao F."/>
            <person name="Wu J."/>
        </authorList>
    </citation>
    <scope>NUCLEOTIDE SEQUENCE [LARGE SCALE GENOMIC DNA]</scope>
    <source>
        <strain evidence="20 21">Ca-4</strain>
    </source>
</reference>
<dbReference type="NCBIfam" id="TIGR00472">
    <property type="entry name" value="pheT_bact"/>
    <property type="match status" value="1"/>
</dbReference>
<dbReference type="CDD" id="cd00769">
    <property type="entry name" value="PheRS_beta_core"/>
    <property type="match status" value="1"/>
</dbReference>
<dbReference type="InterPro" id="IPR012340">
    <property type="entry name" value="NA-bd_OB-fold"/>
</dbReference>
<keyword evidence="9 15" id="KW-0067">ATP-binding</keyword>
<dbReference type="RefSeq" id="WP_275000620.1">
    <property type="nucleotide sequence ID" value="NZ_CP118739.1"/>
</dbReference>
<evidence type="ECO:0000256" key="9">
    <source>
        <dbReference type="ARBA" id="ARBA00022840"/>
    </source>
</evidence>
<evidence type="ECO:0000256" key="4">
    <source>
        <dbReference type="ARBA" id="ARBA00022490"/>
    </source>
</evidence>
<dbReference type="SUPFAM" id="SSF46955">
    <property type="entry name" value="Putative DNA-binding domain"/>
    <property type="match status" value="1"/>
</dbReference>
<dbReference type="Gene3D" id="2.40.50.140">
    <property type="entry name" value="Nucleic acid-binding proteins"/>
    <property type="match status" value="1"/>
</dbReference>
<dbReference type="SMART" id="SM00896">
    <property type="entry name" value="FDX-ACB"/>
    <property type="match status" value="1"/>
</dbReference>